<dbReference type="Gene3D" id="3.40.50.150">
    <property type="entry name" value="Vaccinia Virus protein VP39"/>
    <property type="match status" value="1"/>
</dbReference>
<dbReference type="Pfam" id="PF13578">
    <property type="entry name" value="Methyltransf_24"/>
    <property type="match status" value="1"/>
</dbReference>
<sequence length="241" mass="28168">MHRFWDDIIQPIFIEEGVTSIVEVGSESGINTVKLLNYCRKRKGKLISIDPEPSFDVEKVEKEYSNFTAIRDYSHKVLERLKGYDAFLLDGDHNWYTVFHELKVIEKNVSDHKQFPIVFLHDIDWPYARRDMYYFPDSIPAEYKKTSEKKGILPGFSELIEPEHELERKAWNKTVFNATFEGGEKNGVLTAIEDFMSETYIPLSFCKVKPNNGLGILFYKNIKLEQFIKELVAETALFYSE</sequence>
<dbReference type="Proteomes" id="UP000249134">
    <property type="component" value="Chromosome 1"/>
</dbReference>
<name>A0A2X4WUY0_LEDLE</name>
<dbReference type="STRING" id="1348624.GCA_001591545_04029"/>
<dbReference type="SUPFAM" id="SSF53335">
    <property type="entry name" value="S-adenosyl-L-methionine-dependent methyltransferases"/>
    <property type="match status" value="1"/>
</dbReference>
<accession>A0A2X4WUY0</accession>
<dbReference type="RefSeq" id="WP_066146637.1">
    <property type="nucleotide sequence ID" value="NZ_CBCSGM010000011.1"/>
</dbReference>
<protein>
    <submittedName>
        <fullName evidence="1">Family 2 glycosyl transferase</fullName>
    </submittedName>
</protein>
<keyword evidence="2" id="KW-1185">Reference proteome</keyword>
<gene>
    <name evidence="1" type="ORF">NCTC4824_03246</name>
</gene>
<dbReference type="InterPro" id="IPR029063">
    <property type="entry name" value="SAM-dependent_MTases_sf"/>
</dbReference>
<dbReference type="GO" id="GO:0016740">
    <property type="term" value="F:transferase activity"/>
    <property type="evidence" value="ECO:0007669"/>
    <property type="project" value="UniProtKB-KW"/>
</dbReference>
<evidence type="ECO:0000313" key="2">
    <source>
        <dbReference type="Proteomes" id="UP000249134"/>
    </source>
</evidence>
<evidence type="ECO:0000313" key="1">
    <source>
        <dbReference type="EMBL" id="SQI61480.1"/>
    </source>
</evidence>
<organism evidence="1 2">
    <name type="scientific">Lederbergia lenta</name>
    <name type="common">Bacillus lentus</name>
    <dbReference type="NCBI Taxonomy" id="1467"/>
    <lineage>
        <taxon>Bacteria</taxon>
        <taxon>Bacillati</taxon>
        <taxon>Bacillota</taxon>
        <taxon>Bacilli</taxon>
        <taxon>Bacillales</taxon>
        <taxon>Bacillaceae</taxon>
        <taxon>Lederbergia</taxon>
    </lineage>
</organism>
<dbReference type="KEGG" id="blen:NCTC4824_03246"/>
<reference evidence="1 2" key="1">
    <citation type="submission" date="2018-06" db="EMBL/GenBank/DDBJ databases">
        <authorList>
            <consortium name="Pathogen Informatics"/>
            <person name="Doyle S."/>
        </authorList>
    </citation>
    <scope>NUCLEOTIDE SEQUENCE [LARGE SCALE GENOMIC DNA]</scope>
    <source>
        <strain evidence="1 2">NCTC4824</strain>
    </source>
</reference>
<proteinExistence type="predicted"/>
<keyword evidence="1" id="KW-0808">Transferase</keyword>
<dbReference type="EMBL" id="LS483476">
    <property type="protein sequence ID" value="SQI61480.1"/>
    <property type="molecule type" value="Genomic_DNA"/>
</dbReference>
<dbReference type="AlphaFoldDB" id="A0A2X4WUY0"/>